<evidence type="ECO:0000256" key="5">
    <source>
        <dbReference type="ARBA" id="ARBA00022827"/>
    </source>
</evidence>
<evidence type="ECO:0000256" key="4">
    <source>
        <dbReference type="ARBA" id="ARBA00022798"/>
    </source>
</evidence>
<evidence type="ECO:0000256" key="6">
    <source>
        <dbReference type="ARBA" id="ARBA00023002"/>
    </source>
</evidence>
<gene>
    <name evidence="9" type="ORF">UFOPK1722_00893</name>
</gene>
<dbReference type="Pfam" id="PF16901">
    <property type="entry name" value="DAO_C"/>
    <property type="match status" value="1"/>
</dbReference>
<keyword evidence="4" id="KW-0319">Glycerol metabolism</keyword>
<evidence type="ECO:0000256" key="2">
    <source>
        <dbReference type="ARBA" id="ARBA00007330"/>
    </source>
</evidence>
<dbReference type="AlphaFoldDB" id="A0A6J6ESY9"/>
<dbReference type="PANTHER" id="PTHR11985">
    <property type="entry name" value="GLYCEROL-3-PHOSPHATE DEHYDROGENASE"/>
    <property type="match status" value="1"/>
</dbReference>
<feature type="domain" description="FAD dependent oxidoreductase" evidence="7">
    <location>
        <begin position="20"/>
        <end position="406"/>
    </location>
</feature>
<keyword evidence="5" id="KW-0274">FAD</keyword>
<evidence type="ECO:0000256" key="3">
    <source>
        <dbReference type="ARBA" id="ARBA00022630"/>
    </source>
</evidence>
<dbReference type="InterPro" id="IPR000447">
    <property type="entry name" value="G3P_DH_FAD-dep"/>
</dbReference>
<dbReference type="InterPro" id="IPR036188">
    <property type="entry name" value="FAD/NAD-bd_sf"/>
</dbReference>
<dbReference type="Pfam" id="PF01266">
    <property type="entry name" value="DAO"/>
    <property type="match status" value="1"/>
</dbReference>
<dbReference type="GO" id="GO:0046168">
    <property type="term" value="P:glycerol-3-phosphate catabolic process"/>
    <property type="evidence" value="ECO:0007669"/>
    <property type="project" value="TreeGrafter"/>
</dbReference>
<evidence type="ECO:0000256" key="1">
    <source>
        <dbReference type="ARBA" id="ARBA00001974"/>
    </source>
</evidence>
<evidence type="ECO:0000259" key="7">
    <source>
        <dbReference type="Pfam" id="PF01266"/>
    </source>
</evidence>
<dbReference type="EMBL" id="CAEZTS010000067">
    <property type="protein sequence ID" value="CAB4579107.1"/>
    <property type="molecule type" value="Genomic_DNA"/>
</dbReference>
<dbReference type="GO" id="GO:0004368">
    <property type="term" value="F:glycerol-3-phosphate dehydrogenase (quinone) activity"/>
    <property type="evidence" value="ECO:0007669"/>
    <property type="project" value="InterPro"/>
</dbReference>
<proteinExistence type="inferred from homology"/>
<dbReference type="PRINTS" id="PR01001">
    <property type="entry name" value="FADG3PDH"/>
</dbReference>
<organism evidence="9">
    <name type="scientific">freshwater metagenome</name>
    <dbReference type="NCBI Taxonomy" id="449393"/>
    <lineage>
        <taxon>unclassified sequences</taxon>
        <taxon>metagenomes</taxon>
        <taxon>ecological metagenomes</taxon>
    </lineage>
</organism>
<evidence type="ECO:0000313" key="9">
    <source>
        <dbReference type="EMBL" id="CAB4579107.1"/>
    </source>
</evidence>
<dbReference type="InterPro" id="IPR006076">
    <property type="entry name" value="FAD-dep_OxRdtase"/>
</dbReference>
<sequence>MPVIASLGSSAADRVGDEVDVIVIGGGITGICVAREAASRGLSVVLFEANDFGSGTSSATTKYIHGGIRYLEQFDIEVVRESLRERRILALGAPHLVEQTRFIMPAWRWSKPPTALIGAGVLLYDALSFDRNRHAPDSLRIPHPRWLSRRRLLDAVPWLDRDGLQGAFAYHDTLNIHPERLLLAYAKSAAVAGAHLFNHARVTAFVGSQSGGVFRVEGVRVSHGSREREVRARVVVNAAGPWIDTVLATLGRPTGVGVDRSKGVHVLTRPLGGPGRVTDAVFARARSGRHVIVSPWMGKSFIGPTDTPIEGDESSVVVDPSDVDLILDTVNSTMAPDADRLTVDDVEMTTVGVRPLIRTGAEDEGGGTYSASRRHELYHHTDHGVANLWSIGGGKWTTGRATAEQMVDRLFENELSGRRSRRFDSRRTEAFGAFAWAEDADPFLRAAAEELVSLGLTARSAETVARLYGSEYARIADIVRADADLAGVIGDGADDVGAQVVFAVTHESALTLSDVIDRRLVAGTTGHVSRATLENVARIAAPLWGWDERRTVDEVRREHDRRTVTTTHWRTPTT</sequence>
<evidence type="ECO:0000259" key="8">
    <source>
        <dbReference type="Pfam" id="PF16901"/>
    </source>
</evidence>
<accession>A0A6J6ESY9</accession>
<reference evidence="9" key="1">
    <citation type="submission" date="2020-05" db="EMBL/GenBank/DDBJ databases">
        <authorList>
            <person name="Chiriac C."/>
            <person name="Salcher M."/>
            <person name="Ghai R."/>
            <person name="Kavagutti S V."/>
        </authorList>
    </citation>
    <scope>NUCLEOTIDE SEQUENCE</scope>
</reference>
<keyword evidence="3" id="KW-0285">Flavoprotein</keyword>
<comment type="similarity">
    <text evidence="2">Belongs to the FAD-dependent glycerol-3-phosphate dehydrogenase family.</text>
</comment>
<dbReference type="SUPFAM" id="SSF51905">
    <property type="entry name" value="FAD/NAD(P)-binding domain"/>
    <property type="match status" value="1"/>
</dbReference>
<dbReference type="Gene3D" id="3.30.9.10">
    <property type="entry name" value="D-Amino Acid Oxidase, subunit A, domain 2"/>
    <property type="match status" value="1"/>
</dbReference>
<name>A0A6J6ESY9_9ZZZZ</name>
<feature type="domain" description="Alpha-glycerophosphate oxidase C-terminal" evidence="8">
    <location>
        <begin position="452"/>
        <end position="550"/>
    </location>
</feature>
<protein>
    <submittedName>
        <fullName evidence="9">Unannotated protein</fullName>
    </submittedName>
</protein>
<dbReference type="GO" id="GO:0006071">
    <property type="term" value="P:glycerol metabolic process"/>
    <property type="evidence" value="ECO:0007669"/>
    <property type="project" value="UniProtKB-KW"/>
</dbReference>
<dbReference type="Gene3D" id="3.50.50.60">
    <property type="entry name" value="FAD/NAD(P)-binding domain"/>
    <property type="match status" value="1"/>
</dbReference>
<dbReference type="InterPro" id="IPR031656">
    <property type="entry name" value="DAO_C"/>
</dbReference>
<keyword evidence="6" id="KW-0560">Oxidoreductase</keyword>
<dbReference type="Gene3D" id="1.10.8.870">
    <property type="entry name" value="Alpha-glycerophosphate oxidase, cap domain"/>
    <property type="match status" value="1"/>
</dbReference>
<dbReference type="InterPro" id="IPR038299">
    <property type="entry name" value="DAO_C_sf"/>
</dbReference>
<dbReference type="PANTHER" id="PTHR11985:SF35">
    <property type="entry name" value="ANAEROBIC GLYCEROL-3-PHOSPHATE DEHYDROGENASE SUBUNIT A"/>
    <property type="match status" value="1"/>
</dbReference>
<comment type="cofactor">
    <cofactor evidence="1">
        <name>FAD</name>
        <dbReference type="ChEBI" id="CHEBI:57692"/>
    </cofactor>
</comment>